<proteinExistence type="predicted"/>
<feature type="signal peptide" evidence="1">
    <location>
        <begin position="1"/>
        <end position="23"/>
    </location>
</feature>
<gene>
    <name evidence="2" type="ORF">BDQ12DRAFT_686442</name>
</gene>
<sequence length="60" mass="6468">MFLAVGLSNFVFLIVCLINGSFPHTPITEALLAMDAPDDAPCSRVLWFCGVASRDRVDGP</sequence>
<organism evidence="2 3">
    <name type="scientific">Crucibulum laeve</name>
    <dbReference type="NCBI Taxonomy" id="68775"/>
    <lineage>
        <taxon>Eukaryota</taxon>
        <taxon>Fungi</taxon>
        <taxon>Dikarya</taxon>
        <taxon>Basidiomycota</taxon>
        <taxon>Agaricomycotina</taxon>
        <taxon>Agaricomycetes</taxon>
        <taxon>Agaricomycetidae</taxon>
        <taxon>Agaricales</taxon>
        <taxon>Agaricineae</taxon>
        <taxon>Nidulariaceae</taxon>
        <taxon>Crucibulum</taxon>
    </lineage>
</organism>
<reference evidence="2 3" key="1">
    <citation type="journal article" date="2019" name="Nat. Ecol. Evol.">
        <title>Megaphylogeny resolves global patterns of mushroom evolution.</title>
        <authorList>
            <person name="Varga T."/>
            <person name="Krizsan K."/>
            <person name="Foldi C."/>
            <person name="Dima B."/>
            <person name="Sanchez-Garcia M."/>
            <person name="Sanchez-Ramirez S."/>
            <person name="Szollosi G.J."/>
            <person name="Szarkandi J.G."/>
            <person name="Papp V."/>
            <person name="Albert L."/>
            <person name="Andreopoulos W."/>
            <person name="Angelini C."/>
            <person name="Antonin V."/>
            <person name="Barry K.W."/>
            <person name="Bougher N.L."/>
            <person name="Buchanan P."/>
            <person name="Buyck B."/>
            <person name="Bense V."/>
            <person name="Catcheside P."/>
            <person name="Chovatia M."/>
            <person name="Cooper J."/>
            <person name="Damon W."/>
            <person name="Desjardin D."/>
            <person name="Finy P."/>
            <person name="Geml J."/>
            <person name="Haridas S."/>
            <person name="Hughes K."/>
            <person name="Justo A."/>
            <person name="Karasinski D."/>
            <person name="Kautmanova I."/>
            <person name="Kiss B."/>
            <person name="Kocsube S."/>
            <person name="Kotiranta H."/>
            <person name="LaButti K.M."/>
            <person name="Lechner B.E."/>
            <person name="Liimatainen K."/>
            <person name="Lipzen A."/>
            <person name="Lukacs Z."/>
            <person name="Mihaltcheva S."/>
            <person name="Morgado L.N."/>
            <person name="Niskanen T."/>
            <person name="Noordeloos M.E."/>
            <person name="Ohm R.A."/>
            <person name="Ortiz-Santana B."/>
            <person name="Ovrebo C."/>
            <person name="Racz N."/>
            <person name="Riley R."/>
            <person name="Savchenko A."/>
            <person name="Shiryaev A."/>
            <person name="Soop K."/>
            <person name="Spirin V."/>
            <person name="Szebenyi C."/>
            <person name="Tomsovsky M."/>
            <person name="Tulloss R.E."/>
            <person name="Uehling J."/>
            <person name="Grigoriev I.V."/>
            <person name="Vagvolgyi C."/>
            <person name="Papp T."/>
            <person name="Martin F.M."/>
            <person name="Miettinen O."/>
            <person name="Hibbett D.S."/>
            <person name="Nagy L.G."/>
        </authorList>
    </citation>
    <scope>NUCLEOTIDE SEQUENCE [LARGE SCALE GENOMIC DNA]</scope>
    <source>
        <strain evidence="2 3">CBS 166.37</strain>
    </source>
</reference>
<accession>A0A5C3LUK1</accession>
<name>A0A5C3LUK1_9AGAR</name>
<dbReference type="EMBL" id="ML213612">
    <property type="protein sequence ID" value="TFK36754.1"/>
    <property type="molecule type" value="Genomic_DNA"/>
</dbReference>
<dbReference type="AlphaFoldDB" id="A0A5C3LUK1"/>
<keyword evidence="1" id="KW-0732">Signal</keyword>
<keyword evidence="3" id="KW-1185">Reference proteome</keyword>
<dbReference type="Proteomes" id="UP000308652">
    <property type="component" value="Unassembled WGS sequence"/>
</dbReference>
<evidence type="ECO:0000313" key="3">
    <source>
        <dbReference type="Proteomes" id="UP000308652"/>
    </source>
</evidence>
<evidence type="ECO:0000313" key="2">
    <source>
        <dbReference type="EMBL" id="TFK36754.1"/>
    </source>
</evidence>
<feature type="chain" id="PRO_5022901146" evidence="1">
    <location>
        <begin position="24"/>
        <end position="60"/>
    </location>
</feature>
<evidence type="ECO:0000256" key="1">
    <source>
        <dbReference type="SAM" id="SignalP"/>
    </source>
</evidence>
<protein>
    <submittedName>
        <fullName evidence="2">Uncharacterized protein</fullName>
    </submittedName>
</protein>